<evidence type="ECO:0000313" key="2">
    <source>
        <dbReference type="Proteomes" id="UP000217258"/>
    </source>
</evidence>
<dbReference type="Proteomes" id="UP000217258">
    <property type="component" value="Chromosome I"/>
</dbReference>
<reference evidence="1 2" key="1">
    <citation type="submission" date="2015-06" db="EMBL/GenBank/DDBJ databases">
        <authorList>
            <person name="Xie B.-B."/>
            <person name="Rong J.-C."/>
            <person name="Qin Q.-L."/>
            <person name="Zhang Y.-Z."/>
        </authorList>
    </citation>
    <scope>NUCLEOTIDE SEQUENCE [LARGE SCALE GENOMIC DNA]</scope>
    <source>
        <strain evidence="1 2">KMM 3549</strain>
    </source>
</reference>
<organism evidence="1 2">
    <name type="scientific">Pseudoalteromonas issachenkonii</name>
    <dbReference type="NCBI Taxonomy" id="152297"/>
    <lineage>
        <taxon>Bacteria</taxon>
        <taxon>Pseudomonadati</taxon>
        <taxon>Pseudomonadota</taxon>
        <taxon>Gammaproteobacteria</taxon>
        <taxon>Alteromonadales</taxon>
        <taxon>Pseudoalteromonadaceae</taxon>
        <taxon>Pseudoalteromonas</taxon>
    </lineage>
</organism>
<evidence type="ECO:0000313" key="1">
    <source>
        <dbReference type="EMBL" id="ATC89360.1"/>
    </source>
</evidence>
<gene>
    <name evidence="1" type="ORF">PISS_a0298</name>
</gene>
<keyword evidence="2" id="KW-1185">Reference proteome</keyword>
<name>A0ABM6MZT1_9GAMM</name>
<protein>
    <submittedName>
        <fullName evidence="1">Uncharacterized protein</fullName>
    </submittedName>
</protein>
<dbReference type="EMBL" id="CP011030">
    <property type="protein sequence ID" value="ATC89360.1"/>
    <property type="molecule type" value="Genomic_DNA"/>
</dbReference>
<sequence>MVLNKLKTRAKRLNFTLKRLVSSHRFLKLKLSNRFIYYSR</sequence>
<proteinExistence type="predicted"/>
<accession>A0ABM6MZT1</accession>